<dbReference type="CDD" id="cd09010">
    <property type="entry name" value="MTAP_SsMTAPII_like_MTIP"/>
    <property type="match status" value="1"/>
</dbReference>
<dbReference type="RefSeq" id="WP_386819862.1">
    <property type="nucleotide sequence ID" value="NZ_JBHUIT010000008.1"/>
</dbReference>
<feature type="binding site" evidence="3">
    <location>
        <position position="193"/>
    </location>
    <ligand>
        <name>phosphate</name>
        <dbReference type="ChEBI" id="CHEBI:43474"/>
    </ligand>
</feature>
<feature type="binding site" evidence="3">
    <location>
        <begin position="60"/>
        <end position="61"/>
    </location>
    <ligand>
        <name>phosphate</name>
        <dbReference type="ChEBI" id="CHEBI:43474"/>
    </ligand>
</feature>
<dbReference type="NCBIfam" id="TIGR01694">
    <property type="entry name" value="MTAP"/>
    <property type="match status" value="1"/>
</dbReference>
<feature type="domain" description="Nucleoside phosphorylase" evidence="4">
    <location>
        <begin position="12"/>
        <end position="251"/>
    </location>
</feature>
<dbReference type="PANTHER" id="PTHR42679">
    <property type="entry name" value="S-METHYL-5'-THIOADENOSINE PHOSPHORYLASE"/>
    <property type="match status" value="1"/>
</dbReference>
<evidence type="ECO:0000313" key="5">
    <source>
        <dbReference type="EMBL" id="MFD2256573.1"/>
    </source>
</evidence>
<keyword evidence="3" id="KW-0660">Purine salvage</keyword>
<proteinExistence type="inferred from homology"/>
<dbReference type="InterPro" id="IPR010044">
    <property type="entry name" value="MTAP"/>
</dbReference>
<dbReference type="Pfam" id="PF01048">
    <property type="entry name" value="PNP_UDP_1"/>
    <property type="match status" value="1"/>
</dbReference>
<name>A0ABW5D651_9BACT</name>
<evidence type="ECO:0000256" key="1">
    <source>
        <dbReference type="ARBA" id="ARBA00022676"/>
    </source>
</evidence>
<feature type="binding site" evidence="3">
    <location>
        <begin position="216"/>
        <end position="218"/>
    </location>
    <ligand>
        <name>substrate</name>
    </ligand>
</feature>
<protein>
    <recommendedName>
        <fullName evidence="3">S-methyl-5'-thioadenosine phosphorylase</fullName>
        <ecNumber evidence="3">2.4.2.28</ecNumber>
    </recommendedName>
    <alternativeName>
        <fullName evidence="3">5'-methylthioadenosine phosphorylase</fullName>
        <shortName evidence="3">MTA phosphorylase</shortName>
        <shortName evidence="3">MTAP</shortName>
    </alternativeName>
</protein>
<evidence type="ECO:0000313" key="6">
    <source>
        <dbReference type="Proteomes" id="UP001597375"/>
    </source>
</evidence>
<dbReference type="InterPro" id="IPR000845">
    <property type="entry name" value="Nucleoside_phosphorylase_d"/>
</dbReference>
<comment type="catalytic activity">
    <reaction evidence="3">
        <text>S-methyl-5'-thioadenosine + phosphate = 5-(methylsulfanyl)-alpha-D-ribose 1-phosphate + adenine</text>
        <dbReference type="Rhea" id="RHEA:11852"/>
        <dbReference type="ChEBI" id="CHEBI:16708"/>
        <dbReference type="ChEBI" id="CHEBI:17509"/>
        <dbReference type="ChEBI" id="CHEBI:43474"/>
        <dbReference type="ChEBI" id="CHEBI:58533"/>
        <dbReference type="EC" id="2.4.2.28"/>
    </reaction>
</comment>
<comment type="subunit">
    <text evidence="3">Homohexamer. Dimer of a homotrimer.</text>
</comment>
<reference evidence="6" key="1">
    <citation type="journal article" date="2019" name="Int. J. Syst. Evol. Microbiol.">
        <title>The Global Catalogue of Microorganisms (GCM) 10K type strain sequencing project: providing services to taxonomists for standard genome sequencing and annotation.</title>
        <authorList>
            <consortium name="The Broad Institute Genomics Platform"/>
            <consortium name="The Broad Institute Genome Sequencing Center for Infectious Disease"/>
            <person name="Wu L."/>
            <person name="Ma J."/>
        </authorList>
    </citation>
    <scope>NUCLEOTIDE SEQUENCE [LARGE SCALE GENOMIC DNA]</scope>
    <source>
        <strain evidence="6">CGMCC 4.7106</strain>
    </source>
</reference>
<dbReference type="EC" id="2.4.2.28" evidence="3"/>
<evidence type="ECO:0000256" key="2">
    <source>
        <dbReference type="ARBA" id="ARBA00022679"/>
    </source>
</evidence>
<comment type="pathway">
    <text evidence="3">Amino-acid biosynthesis; L-methionine biosynthesis via salvage pathway; S-methyl-5-thio-alpha-D-ribose 1-phosphate from S-methyl-5'-thioadenosine (phosphorylase route): step 1/1.</text>
</comment>
<keyword evidence="1 3" id="KW-0328">Glycosyltransferase</keyword>
<feature type="site" description="Important for substrate specificity" evidence="3">
    <location>
        <position position="229"/>
    </location>
</feature>
<sequence>MTQKASSPTPAIGIIGGSGLYEIESLESIVRHRIETPFGEPSDEIIEGRLSGRRVCFLPRHGRGHRLLAHEINHRANIWALRSLDVRWVVSVTAVGSLREELAPRDVVVPDQLMDRTGKGDQHTFFGNGIAAHVGFADPYSGEMRKQLLAAAAQHTGKLHDGGTYVSMNGPAFSTRAESNMHRALGFDLIGMTNAGEARLCREAEIAMATMCLVTDYDCWKTDEAAVDVSAVIANLHANSALAKEIISSIIPLIPEQADWQEHTALDTAILTQPENWPAETIGNLSPILQRFL</sequence>
<organism evidence="5 6">
    <name type="scientific">Luteolibacter algae</name>
    <dbReference type="NCBI Taxonomy" id="454151"/>
    <lineage>
        <taxon>Bacteria</taxon>
        <taxon>Pseudomonadati</taxon>
        <taxon>Verrucomicrobiota</taxon>
        <taxon>Verrucomicrobiia</taxon>
        <taxon>Verrucomicrobiales</taxon>
        <taxon>Verrucomicrobiaceae</taxon>
        <taxon>Luteolibacter</taxon>
    </lineage>
</organism>
<comment type="function">
    <text evidence="3">Catalyzes the reversible phosphorylation of S-methyl-5'-thioadenosine (MTA) to adenine and 5-methylthioribose-1-phosphate. Involved in the breakdown of MTA, a major by-product of polyamine biosynthesis. Responsible for the first step in the methionine salvage pathway after MTA has been generated from S-adenosylmethionine. Has broad substrate specificity with 6-aminopurine nucleosides as preferred substrates.</text>
</comment>
<dbReference type="Gene3D" id="3.40.50.1580">
    <property type="entry name" value="Nucleoside phosphorylase domain"/>
    <property type="match status" value="1"/>
</dbReference>
<dbReference type="PANTHER" id="PTHR42679:SF2">
    <property type="entry name" value="S-METHYL-5'-THIOADENOSINE PHOSPHORYLASE"/>
    <property type="match status" value="1"/>
</dbReference>
<accession>A0ABW5D651</accession>
<dbReference type="InterPro" id="IPR035994">
    <property type="entry name" value="Nucleoside_phosphorylase_sf"/>
</dbReference>
<feature type="site" description="Important for substrate specificity" evidence="3">
    <location>
        <position position="174"/>
    </location>
</feature>
<gene>
    <name evidence="3 5" type="primary">mtnP</name>
    <name evidence="5" type="ORF">ACFSSA_07795</name>
</gene>
<dbReference type="Proteomes" id="UP001597375">
    <property type="component" value="Unassembled WGS sequence"/>
</dbReference>
<feature type="binding site" evidence="3">
    <location>
        <position position="192"/>
    </location>
    <ligand>
        <name>substrate</name>
    </ligand>
</feature>
<keyword evidence="6" id="KW-1185">Reference proteome</keyword>
<dbReference type="GO" id="GO:0017061">
    <property type="term" value="F:S-methyl-5-thioadenosine phosphorylase activity"/>
    <property type="evidence" value="ECO:0007669"/>
    <property type="project" value="UniProtKB-EC"/>
</dbReference>
<evidence type="ECO:0000256" key="3">
    <source>
        <dbReference type="HAMAP-Rule" id="MF_01963"/>
    </source>
</evidence>
<keyword evidence="2 3" id="KW-0808">Transferase</keyword>
<dbReference type="SUPFAM" id="SSF53167">
    <property type="entry name" value="Purine and uridine phosphorylases"/>
    <property type="match status" value="1"/>
</dbReference>
<feature type="binding site" evidence="3">
    <location>
        <position position="18"/>
    </location>
    <ligand>
        <name>phosphate</name>
        <dbReference type="ChEBI" id="CHEBI:43474"/>
    </ligand>
</feature>
<comment type="caution">
    <text evidence="5">The sequence shown here is derived from an EMBL/GenBank/DDBJ whole genome shotgun (WGS) entry which is preliminary data.</text>
</comment>
<evidence type="ECO:0000259" key="4">
    <source>
        <dbReference type="Pfam" id="PF01048"/>
    </source>
</evidence>
<feature type="binding site" evidence="3">
    <location>
        <begin position="93"/>
        <end position="94"/>
    </location>
    <ligand>
        <name>phosphate</name>
        <dbReference type="ChEBI" id="CHEBI:43474"/>
    </ligand>
</feature>
<comment type="similarity">
    <text evidence="3">Belongs to the PNP/MTAP phosphorylase family. MTAP subfamily.</text>
</comment>
<dbReference type="HAMAP" id="MF_01963">
    <property type="entry name" value="MTAP"/>
    <property type="match status" value="1"/>
</dbReference>
<dbReference type="EMBL" id="JBHUIT010000008">
    <property type="protein sequence ID" value="MFD2256573.1"/>
    <property type="molecule type" value="Genomic_DNA"/>
</dbReference>